<evidence type="ECO:0000313" key="4">
    <source>
        <dbReference type="EMBL" id="UYV70865.1"/>
    </source>
</evidence>
<organism evidence="4 5">
    <name type="scientific">Cordylochernes scorpioides</name>
    <dbReference type="NCBI Taxonomy" id="51811"/>
    <lineage>
        <taxon>Eukaryota</taxon>
        <taxon>Metazoa</taxon>
        <taxon>Ecdysozoa</taxon>
        <taxon>Arthropoda</taxon>
        <taxon>Chelicerata</taxon>
        <taxon>Arachnida</taxon>
        <taxon>Pseudoscorpiones</taxon>
        <taxon>Cheliferoidea</taxon>
        <taxon>Chernetidae</taxon>
        <taxon>Cordylochernes</taxon>
    </lineage>
</organism>
<dbReference type="SUPFAM" id="SSF46689">
    <property type="entry name" value="Homeodomain-like"/>
    <property type="match status" value="1"/>
</dbReference>
<dbReference type="SMART" id="SM00674">
    <property type="entry name" value="CENPB"/>
    <property type="match status" value="1"/>
</dbReference>
<dbReference type="PROSITE" id="PS51253">
    <property type="entry name" value="HTH_CENPB"/>
    <property type="match status" value="1"/>
</dbReference>
<accession>A0ABY6KTE5</accession>
<dbReference type="EMBL" id="CP092870">
    <property type="protein sequence ID" value="UYV70865.1"/>
    <property type="molecule type" value="Genomic_DNA"/>
</dbReference>
<dbReference type="PANTHER" id="PTHR19303:SF73">
    <property type="entry name" value="PROTEIN PDC2"/>
    <property type="match status" value="1"/>
</dbReference>
<name>A0ABY6KTE5_9ARAC</name>
<gene>
    <name evidence="4" type="ORF">LAZ67_8000912</name>
</gene>
<dbReference type="InterPro" id="IPR006600">
    <property type="entry name" value="HTH_CenpB_DNA-bd_dom"/>
</dbReference>
<dbReference type="Proteomes" id="UP001235939">
    <property type="component" value="Chromosome 08"/>
</dbReference>
<protein>
    <recommendedName>
        <fullName evidence="3">HTH CENPB-type domain-containing protein</fullName>
    </recommendedName>
</protein>
<dbReference type="InterPro" id="IPR050863">
    <property type="entry name" value="CenT-Element_Derived"/>
</dbReference>
<dbReference type="InterPro" id="IPR009057">
    <property type="entry name" value="Homeodomain-like_sf"/>
</dbReference>
<comment type="subcellular location">
    <subcellularLocation>
        <location evidence="1">Nucleus</location>
    </subcellularLocation>
</comment>
<dbReference type="PANTHER" id="PTHR19303">
    <property type="entry name" value="TRANSPOSON"/>
    <property type="match status" value="1"/>
</dbReference>
<keyword evidence="5" id="KW-1185">Reference proteome</keyword>
<evidence type="ECO:0000259" key="3">
    <source>
        <dbReference type="PROSITE" id="PS51253"/>
    </source>
</evidence>
<dbReference type="Pfam" id="PF03221">
    <property type="entry name" value="HTH_Tnp_Tc5"/>
    <property type="match status" value="1"/>
</dbReference>
<keyword evidence="2" id="KW-0238">DNA-binding</keyword>
<feature type="domain" description="HTH CENPB-type" evidence="3">
    <location>
        <begin position="116"/>
        <end position="188"/>
    </location>
</feature>
<evidence type="ECO:0000256" key="2">
    <source>
        <dbReference type="ARBA" id="ARBA00023125"/>
    </source>
</evidence>
<reference evidence="4 5" key="1">
    <citation type="submission" date="2022-01" db="EMBL/GenBank/DDBJ databases">
        <title>A chromosomal length assembly of Cordylochernes scorpioides.</title>
        <authorList>
            <person name="Zeh D."/>
            <person name="Zeh J."/>
        </authorList>
    </citation>
    <scope>NUCLEOTIDE SEQUENCE [LARGE SCALE GENOMIC DNA]</scope>
    <source>
        <strain evidence="4">IN4F17</strain>
        <tissue evidence="4">Whole Body</tissue>
    </source>
</reference>
<proteinExistence type="predicted"/>
<dbReference type="Gene3D" id="1.10.10.60">
    <property type="entry name" value="Homeodomain-like"/>
    <property type="match status" value="1"/>
</dbReference>
<evidence type="ECO:0000313" key="5">
    <source>
        <dbReference type="Proteomes" id="UP001235939"/>
    </source>
</evidence>
<sequence>MTSFDYPDTDYANISYPKANPKPKRPNPKASIASFPAGTWRQAPFILPTMSSKPKYVVLSFTIKLKIAYHLKNAASGSSLARKYGVGNAKISNVKKNSDAIINYDSALDNEDGSLYRKVMKMAENKDLDVAVYTWFMQLRSQRQPISGLFICEKALEINYKIGVNPDFEATTGSLMRFKSRHGIRQLDIKSEKSCQLLLKQLNILKSLLNILLIRRATIKAMYMS</sequence>
<evidence type="ECO:0000256" key="1">
    <source>
        <dbReference type="ARBA" id="ARBA00004123"/>
    </source>
</evidence>